<keyword evidence="4 7" id="KW-1133">Transmembrane helix</keyword>
<dbReference type="AlphaFoldDB" id="C5LP05"/>
<dbReference type="InterPro" id="IPR002159">
    <property type="entry name" value="CD36_fam"/>
</dbReference>
<keyword evidence="3 7" id="KW-0812">Transmembrane</keyword>
<name>C5LP05_PERM5</name>
<reference evidence="8 9" key="1">
    <citation type="submission" date="2008-07" db="EMBL/GenBank/DDBJ databases">
        <authorList>
            <person name="El-Sayed N."/>
            <person name="Caler E."/>
            <person name="Inman J."/>
            <person name="Amedeo P."/>
            <person name="Hass B."/>
            <person name="Wortman J."/>
        </authorList>
    </citation>
    <scope>NUCLEOTIDE SEQUENCE [LARGE SCALE GENOMIC DNA]</scope>
    <source>
        <strain evidence="9">ATCC 50983 / TXsc</strain>
    </source>
</reference>
<evidence type="ECO:0000256" key="4">
    <source>
        <dbReference type="ARBA" id="ARBA00022989"/>
    </source>
</evidence>
<dbReference type="InParanoid" id="C5LP05"/>
<protein>
    <submittedName>
        <fullName evidence="8">Uncharacterized protein</fullName>
    </submittedName>
</protein>
<comment type="subcellular location">
    <subcellularLocation>
        <location evidence="1">Membrane</location>
    </subcellularLocation>
</comment>
<gene>
    <name evidence="8" type="ORF">Pmar_PMAR000277</name>
</gene>
<evidence type="ECO:0000256" key="7">
    <source>
        <dbReference type="SAM" id="Phobius"/>
    </source>
</evidence>
<evidence type="ECO:0000256" key="2">
    <source>
        <dbReference type="ARBA" id="ARBA00010532"/>
    </source>
</evidence>
<keyword evidence="6" id="KW-0325">Glycoprotein</keyword>
<dbReference type="RefSeq" id="XP_002768869.1">
    <property type="nucleotide sequence ID" value="XM_002768823.1"/>
</dbReference>
<dbReference type="OrthoDB" id="469281at2759"/>
<dbReference type="GeneID" id="9040118"/>
<dbReference type="EMBL" id="GG683913">
    <property type="protein sequence ID" value="EER01587.1"/>
    <property type="molecule type" value="Genomic_DNA"/>
</dbReference>
<dbReference type="Proteomes" id="UP000007800">
    <property type="component" value="Unassembled WGS sequence"/>
</dbReference>
<organism evidence="9">
    <name type="scientific">Perkinsus marinus (strain ATCC 50983 / TXsc)</name>
    <dbReference type="NCBI Taxonomy" id="423536"/>
    <lineage>
        <taxon>Eukaryota</taxon>
        <taxon>Sar</taxon>
        <taxon>Alveolata</taxon>
        <taxon>Perkinsozoa</taxon>
        <taxon>Perkinsea</taxon>
        <taxon>Perkinsida</taxon>
        <taxon>Perkinsidae</taxon>
        <taxon>Perkinsus</taxon>
    </lineage>
</organism>
<keyword evidence="5 7" id="KW-0472">Membrane</keyword>
<keyword evidence="9" id="KW-1185">Reference proteome</keyword>
<evidence type="ECO:0000256" key="1">
    <source>
        <dbReference type="ARBA" id="ARBA00004370"/>
    </source>
</evidence>
<evidence type="ECO:0000256" key="6">
    <source>
        <dbReference type="ARBA" id="ARBA00023180"/>
    </source>
</evidence>
<comment type="similarity">
    <text evidence="2">Belongs to the CD36 family.</text>
</comment>
<proteinExistence type="inferred from homology"/>
<evidence type="ECO:0000256" key="3">
    <source>
        <dbReference type="ARBA" id="ARBA00022692"/>
    </source>
</evidence>
<sequence length="617" mass="68374">MASDNKAGSCCCRCKPWVFFILSAVAVVISIVCFVIAIVAMVPFYNAFIDGINYGRFIDNTYQTTDCENMVAGDATCGGKAYDAWLMSSDELYNTCMSDQEPSSSAVALSSAWCDASSDDCSKDMCQKGMQYDYYAYNLTNPEEVLKGAKPIVQELTPVHTAMSITKNESSVDTDLWNKEGIAHWQEKDEYVFFKDDETDLMNRKVTVGNFALLSNLEVADMFLNPIEMIETVGGIMAYHVMANNFVDGYGNLSATTRAAIEKEYKTPVSAIKGQYFEGGLAKALGAANDDSGELSLEPFADLFGKRSDMVLPTSMGSDYFGFAFGCPAKQDRSTGSCHLDSNNADDKSLAENIDSTFSASAKKALWNLIYGTKISDTKSVLTALLQLKMMVKPNELKSFLTQMRYAGSYALYNLPWLRHSLLPVTDPSSDKYDSDYDYYPKFVKLTVGELLGFQDQSKVDKVTGMPLTMALSATTYPVTEQYRASFVEDWMGLYYFKMSNGMEYNCAFDPDCTAQDEFKANGTCTPDDKCHPNYAAGFDVKYVPGTLNGHGTNDYHKVGAIDKMFVSPVFSTAEMKLTKKDQDYNGATIDVWDLADLAFRNENCDGSEDDILRNRI</sequence>
<evidence type="ECO:0000313" key="8">
    <source>
        <dbReference type="EMBL" id="EER01587.1"/>
    </source>
</evidence>
<evidence type="ECO:0000256" key="5">
    <source>
        <dbReference type="ARBA" id="ARBA00023136"/>
    </source>
</evidence>
<dbReference type="Pfam" id="PF01130">
    <property type="entry name" value="CD36"/>
    <property type="match status" value="1"/>
</dbReference>
<feature type="transmembrane region" description="Helical" evidence="7">
    <location>
        <begin position="17"/>
        <end position="45"/>
    </location>
</feature>
<evidence type="ECO:0000313" key="9">
    <source>
        <dbReference type="Proteomes" id="UP000007800"/>
    </source>
</evidence>
<dbReference type="GO" id="GO:0016020">
    <property type="term" value="C:membrane"/>
    <property type="evidence" value="ECO:0007669"/>
    <property type="project" value="UniProtKB-SubCell"/>
</dbReference>
<accession>C5LP05</accession>